<dbReference type="AlphaFoldDB" id="A0AA41U300"/>
<dbReference type="EMBL" id="JAKFHA010000022">
    <property type="protein sequence ID" value="MCF2531226.1"/>
    <property type="molecule type" value="Genomic_DNA"/>
</dbReference>
<accession>A0AA41U300</accession>
<reference evidence="1" key="1">
    <citation type="submission" date="2022-01" db="EMBL/GenBank/DDBJ databases">
        <title>Genome-Based Taxonomic Classification of the Phylum Actinobacteria.</title>
        <authorList>
            <person name="Gao Y."/>
        </authorList>
    </citation>
    <scope>NUCLEOTIDE SEQUENCE</scope>
    <source>
        <strain evidence="1">KLBMP 8922</strain>
    </source>
</reference>
<comment type="caution">
    <text evidence="1">The sequence shown here is derived from an EMBL/GenBank/DDBJ whole genome shotgun (WGS) entry which is preliminary data.</text>
</comment>
<protein>
    <submittedName>
        <fullName evidence="1">Uncharacterized protein</fullName>
    </submittedName>
</protein>
<organism evidence="1 2">
    <name type="scientific">Yinghuangia soli</name>
    <dbReference type="NCBI Taxonomy" id="2908204"/>
    <lineage>
        <taxon>Bacteria</taxon>
        <taxon>Bacillati</taxon>
        <taxon>Actinomycetota</taxon>
        <taxon>Actinomycetes</taxon>
        <taxon>Kitasatosporales</taxon>
        <taxon>Streptomycetaceae</taxon>
        <taxon>Yinghuangia</taxon>
    </lineage>
</organism>
<dbReference type="RefSeq" id="WP_235055892.1">
    <property type="nucleotide sequence ID" value="NZ_JAKFHA010000022.1"/>
</dbReference>
<name>A0AA41U300_9ACTN</name>
<proteinExistence type="predicted"/>
<dbReference type="Proteomes" id="UP001165378">
    <property type="component" value="Unassembled WGS sequence"/>
</dbReference>
<sequence length="135" mass="14188">MALAGIGKIFRRKRGTPEPPLVDDGTLVVVGECFDPARADSAVLGELAEAGVVVEGRPLILRHVLRLPDADAVAEAARLLAPDGWTLAAGPGGATHADRQQKVTALELARERSRMAGLAQRLGGDAEGWRLLGRP</sequence>
<evidence type="ECO:0000313" key="2">
    <source>
        <dbReference type="Proteomes" id="UP001165378"/>
    </source>
</evidence>
<evidence type="ECO:0000313" key="1">
    <source>
        <dbReference type="EMBL" id="MCF2531226.1"/>
    </source>
</evidence>
<keyword evidence="2" id="KW-1185">Reference proteome</keyword>
<gene>
    <name evidence="1" type="ORF">LZ495_28960</name>
</gene>